<dbReference type="EMBL" id="FOXQ01000006">
    <property type="protein sequence ID" value="SFQ17929.1"/>
    <property type="molecule type" value="Genomic_DNA"/>
</dbReference>
<dbReference type="GO" id="GO:0003677">
    <property type="term" value="F:DNA binding"/>
    <property type="evidence" value="ECO:0007669"/>
    <property type="project" value="InterPro"/>
</dbReference>
<evidence type="ECO:0000313" key="2">
    <source>
        <dbReference type="EMBL" id="SFQ17929.1"/>
    </source>
</evidence>
<protein>
    <recommendedName>
        <fullName evidence="1">Transposase IS200-like domain-containing protein</fullName>
    </recommendedName>
</protein>
<dbReference type="STRING" id="1465490.SAMN05444277_106122"/>
<reference evidence="2 3" key="1">
    <citation type="submission" date="2016-10" db="EMBL/GenBank/DDBJ databases">
        <authorList>
            <person name="de Groot N.N."/>
        </authorList>
    </citation>
    <scope>NUCLEOTIDE SEQUENCE [LARGE SCALE GENOMIC DNA]</scope>
    <source>
        <strain evidence="2 3">DSM 28286</strain>
    </source>
</reference>
<organism evidence="2 3">
    <name type="scientific">Parafilimonas terrae</name>
    <dbReference type="NCBI Taxonomy" id="1465490"/>
    <lineage>
        <taxon>Bacteria</taxon>
        <taxon>Pseudomonadati</taxon>
        <taxon>Bacteroidota</taxon>
        <taxon>Chitinophagia</taxon>
        <taxon>Chitinophagales</taxon>
        <taxon>Chitinophagaceae</taxon>
        <taxon>Parafilimonas</taxon>
    </lineage>
</organism>
<dbReference type="InterPro" id="IPR002686">
    <property type="entry name" value="Transposase_17"/>
</dbReference>
<sequence>MNPYHQPLLPNQTYHLFSRATGSEKLFLSPENYFFFLKKLKEHTDGVCKIYCYALLPNHFHLLAKMNSEESMIAHFEKVKQVTFSLLHHDICDFAMERFSNFLNSYTKAFNKTYQRKGSLFMDYIKRSRAGAESDLTGYVWYIHKNAVHHRLTKTIGEWPFDSYKPILSNAPTSLLRNELLEWFGGREAYIKFHQQVVYPKPENGRFLDL</sequence>
<dbReference type="OrthoDB" id="9788881at2"/>
<dbReference type="GO" id="GO:0004803">
    <property type="term" value="F:transposase activity"/>
    <property type="evidence" value="ECO:0007669"/>
    <property type="project" value="InterPro"/>
</dbReference>
<dbReference type="SUPFAM" id="SSF143422">
    <property type="entry name" value="Transposase IS200-like"/>
    <property type="match status" value="1"/>
</dbReference>
<accession>A0A1I5WDT3</accession>
<name>A0A1I5WDT3_9BACT</name>
<gene>
    <name evidence="2" type="ORF">SAMN05444277_106122</name>
</gene>
<feature type="domain" description="Transposase IS200-like" evidence="1">
    <location>
        <begin position="9"/>
        <end position="146"/>
    </location>
</feature>
<dbReference type="Gene3D" id="3.30.70.1290">
    <property type="entry name" value="Transposase IS200-like"/>
    <property type="match status" value="1"/>
</dbReference>
<dbReference type="RefSeq" id="WP_090658430.1">
    <property type="nucleotide sequence ID" value="NZ_FOXQ01000006.1"/>
</dbReference>
<dbReference type="GO" id="GO:0006313">
    <property type="term" value="P:DNA transposition"/>
    <property type="evidence" value="ECO:0007669"/>
    <property type="project" value="InterPro"/>
</dbReference>
<dbReference type="SMART" id="SM01321">
    <property type="entry name" value="Y1_Tnp"/>
    <property type="match status" value="1"/>
</dbReference>
<dbReference type="PANTHER" id="PTHR34322:SF2">
    <property type="entry name" value="TRANSPOSASE IS200-LIKE DOMAIN-CONTAINING PROTEIN"/>
    <property type="match status" value="1"/>
</dbReference>
<dbReference type="AlphaFoldDB" id="A0A1I5WDT3"/>
<dbReference type="PANTHER" id="PTHR34322">
    <property type="entry name" value="TRANSPOSASE, Y1_TNP DOMAIN-CONTAINING"/>
    <property type="match status" value="1"/>
</dbReference>
<dbReference type="Proteomes" id="UP000199031">
    <property type="component" value="Unassembled WGS sequence"/>
</dbReference>
<evidence type="ECO:0000313" key="3">
    <source>
        <dbReference type="Proteomes" id="UP000199031"/>
    </source>
</evidence>
<dbReference type="InterPro" id="IPR036515">
    <property type="entry name" value="Transposase_17_sf"/>
</dbReference>
<proteinExistence type="predicted"/>
<keyword evidence="3" id="KW-1185">Reference proteome</keyword>
<evidence type="ECO:0000259" key="1">
    <source>
        <dbReference type="SMART" id="SM01321"/>
    </source>
</evidence>